<evidence type="ECO:0000259" key="1">
    <source>
        <dbReference type="PROSITE" id="PS50188"/>
    </source>
</evidence>
<dbReference type="Gene3D" id="2.60.120.920">
    <property type="match status" value="1"/>
</dbReference>
<feature type="domain" description="B30.2/SPRY" evidence="1">
    <location>
        <begin position="1"/>
        <end position="80"/>
    </location>
</feature>
<dbReference type="Proteomes" id="UP000565698">
    <property type="component" value="Unassembled WGS sequence"/>
</dbReference>
<dbReference type="EMBL" id="VXBW01004753">
    <property type="protein sequence ID" value="NXP09637.1"/>
    <property type="molecule type" value="Genomic_DNA"/>
</dbReference>
<reference evidence="2 3" key="1">
    <citation type="submission" date="2019-09" db="EMBL/GenBank/DDBJ databases">
        <title>Bird 10,000 Genomes (B10K) Project - Family phase.</title>
        <authorList>
            <person name="Zhang G."/>
        </authorList>
    </citation>
    <scope>NUCLEOTIDE SEQUENCE [LARGE SCALE GENOMIC DNA]</scope>
    <source>
        <strain evidence="2">B10K-DU-002-47</strain>
        <tissue evidence="2">Muscle</tissue>
    </source>
</reference>
<dbReference type="InterPro" id="IPR043136">
    <property type="entry name" value="B30.2/SPRY_sf"/>
</dbReference>
<dbReference type="InterPro" id="IPR001870">
    <property type="entry name" value="B30.2/SPRY"/>
</dbReference>
<feature type="non-terminal residue" evidence="2">
    <location>
        <position position="80"/>
    </location>
</feature>
<evidence type="ECO:0000313" key="3">
    <source>
        <dbReference type="Proteomes" id="UP000565698"/>
    </source>
</evidence>
<dbReference type="PROSITE" id="PS50188">
    <property type="entry name" value="B302_SPRY"/>
    <property type="match status" value="1"/>
</dbReference>
<dbReference type="OrthoDB" id="6105938at2759"/>
<accession>A0A7L1XHG7</accession>
<dbReference type="Pfam" id="PF00622">
    <property type="entry name" value="SPRY"/>
    <property type="match status" value="1"/>
</dbReference>
<feature type="non-terminal residue" evidence="2">
    <location>
        <position position="1"/>
    </location>
</feature>
<name>A0A7L1XHG7_9AVES</name>
<protein>
    <submittedName>
        <fullName evidence="2">A33 protein</fullName>
    </submittedName>
</protein>
<dbReference type="AlphaFoldDB" id="A0A7L1XHG7"/>
<keyword evidence="3" id="KW-1185">Reference proteome</keyword>
<comment type="caution">
    <text evidence="2">The sequence shown here is derived from an EMBL/GenBank/DDBJ whole genome shotgun (WGS) entry which is preliminary data.</text>
</comment>
<sequence length="80" mass="8685">DSWALGVAKESVRRKGRLKVNPEGGVWAVGRCGGQCQALTCPPRPISFPGVTPPEIWGVFLDYEAGRVAFLDARDQSPLF</sequence>
<dbReference type="InterPro" id="IPR050143">
    <property type="entry name" value="TRIM/RBCC"/>
</dbReference>
<dbReference type="InterPro" id="IPR003879">
    <property type="entry name" value="Butyrophylin_SPRY"/>
</dbReference>
<dbReference type="InterPro" id="IPR013320">
    <property type="entry name" value="ConA-like_dom_sf"/>
</dbReference>
<dbReference type="SUPFAM" id="SSF49899">
    <property type="entry name" value="Concanavalin A-like lectins/glucanases"/>
    <property type="match status" value="1"/>
</dbReference>
<proteinExistence type="predicted"/>
<dbReference type="InterPro" id="IPR003877">
    <property type="entry name" value="SPRY_dom"/>
</dbReference>
<dbReference type="PRINTS" id="PR01407">
    <property type="entry name" value="BUTYPHLNCDUF"/>
</dbReference>
<dbReference type="PANTHER" id="PTHR24103">
    <property type="entry name" value="E3 UBIQUITIN-PROTEIN LIGASE TRIM"/>
    <property type="match status" value="1"/>
</dbReference>
<evidence type="ECO:0000313" key="2">
    <source>
        <dbReference type="EMBL" id="NXP09637.1"/>
    </source>
</evidence>
<organism evidence="2 3">
    <name type="scientific">Thinocorus orbignyianus</name>
    <dbReference type="NCBI Taxonomy" id="161742"/>
    <lineage>
        <taxon>Eukaryota</taxon>
        <taxon>Metazoa</taxon>
        <taxon>Chordata</taxon>
        <taxon>Craniata</taxon>
        <taxon>Vertebrata</taxon>
        <taxon>Euteleostomi</taxon>
        <taxon>Archelosauria</taxon>
        <taxon>Archosauria</taxon>
        <taxon>Dinosauria</taxon>
        <taxon>Saurischia</taxon>
        <taxon>Theropoda</taxon>
        <taxon>Coelurosauria</taxon>
        <taxon>Aves</taxon>
        <taxon>Neognathae</taxon>
        <taxon>Neoaves</taxon>
        <taxon>Aequornithes</taxon>
        <taxon>Ciconiiformes</taxon>
        <taxon>Thinocoridae</taxon>
        <taxon>Thinocorus</taxon>
    </lineage>
</organism>
<gene>
    <name evidence="2" type="primary">A33_1</name>
    <name evidence="2" type="ORF">THIORB_R15549</name>
</gene>